<dbReference type="GO" id="GO:0005783">
    <property type="term" value="C:endoplasmic reticulum"/>
    <property type="evidence" value="ECO:0007669"/>
    <property type="project" value="TreeGrafter"/>
</dbReference>
<evidence type="ECO:0000256" key="7">
    <source>
        <dbReference type="ARBA" id="ARBA00022989"/>
    </source>
</evidence>
<evidence type="ECO:0000256" key="14">
    <source>
        <dbReference type="SAM" id="Phobius"/>
    </source>
</evidence>
<evidence type="ECO:0000259" key="15">
    <source>
        <dbReference type="SMART" id="SM00563"/>
    </source>
</evidence>
<comment type="pathway">
    <text evidence="2">Lipid metabolism.</text>
</comment>
<keyword evidence="7 14" id="KW-1133">Transmembrane helix</keyword>
<feature type="transmembrane region" description="Helical" evidence="14">
    <location>
        <begin position="163"/>
        <end position="181"/>
    </location>
</feature>
<name>A0A4Z1T9L0_GIAMU</name>
<protein>
    <submittedName>
        <fullName evidence="16">Lysophosphatidic acid acyltransferase/Glycerol-3-phosphate 1-O-acyltransferase</fullName>
    </submittedName>
</protein>
<comment type="similarity">
    <text evidence="3">Belongs to the 1-acyl-sn-glycerol-3-phosphate acyltransferase family.</text>
</comment>
<dbReference type="AlphaFoldDB" id="A0A4Z1T9L0"/>
<feature type="compositionally biased region" description="Polar residues" evidence="13">
    <location>
        <begin position="418"/>
        <end position="430"/>
    </location>
</feature>
<keyword evidence="11" id="KW-1208">Phospholipid metabolism</keyword>
<evidence type="ECO:0000256" key="4">
    <source>
        <dbReference type="ARBA" id="ARBA00022516"/>
    </source>
</evidence>
<comment type="subcellular location">
    <subcellularLocation>
        <location evidence="1">Membrane</location>
    </subcellularLocation>
</comment>
<keyword evidence="5 16" id="KW-0808">Transferase</keyword>
<dbReference type="PANTHER" id="PTHR23063">
    <property type="entry name" value="PHOSPHOLIPID ACYLTRANSFERASE"/>
    <property type="match status" value="1"/>
</dbReference>
<evidence type="ECO:0000256" key="5">
    <source>
        <dbReference type="ARBA" id="ARBA00022679"/>
    </source>
</evidence>
<keyword evidence="10" id="KW-0594">Phospholipid biosynthesis</keyword>
<evidence type="ECO:0000313" key="17">
    <source>
        <dbReference type="Proteomes" id="UP000315496"/>
    </source>
</evidence>
<keyword evidence="6 14" id="KW-0812">Transmembrane</keyword>
<dbReference type="GO" id="GO:0019432">
    <property type="term" value="P:triglyceride biosynthetic process"/>
    <property type="evidence" value="ECO:0007669"/>
    <property type="project" value="TreeGrafter"/>
</dbReference>
<keyword evidence="9 14" id="KW-0472">Membrane</keyword>
<dbReference type="PANTHER" id="PTHR23063:SF2">
    <property type="entry name" value="GLYCEROL-3-PHOSPHATE ACYLTRANSFERASE 4, ISOFORM D-RELATED"/>
    <property type="match status" value="1"/>
</dbReference>
<dbReference type="GO" id="GO:0016020">
    <property type="term" value="C:membrane"/>
    <property type="evidence" value="ECO:0007669"/>
    <property type="project" value="UniProtKB-SubCell"/>
</dbReference>
<gene>
    <name evidence="16" type="ORF">GMRT_11952</name>
</gene>
<evidence type="ECO:0000256" key="8">
    <source>
        <dbReference type="ARBA" id="ARBA00023098"/>
    </source>
</evidence>
<accession>A0A4Z1T9L0</accession>
<evidence type="ECO:0000256" key="11">
    <source>
        <dbReference type="ARBA" id="ARBA00023264"/>
    </source>
</evidence>
<evidence type="ECO:0000256" key="3">
    <source>
        <dbReference type="ARBA" id="ARBA00008655"/>
    </source>
</evidence>
<dbReference type="GO" id="GO:0008654">
    <property type="term" value="P:phospholipid biosynthetic process"/>
    <property type="evidence" value="ECO:0007669"/>
    <property type="project" value="UniProtKB-KW"/>
</dbReference>
<dbReference type="SMART" id="SM00563">
    <property type="entry name" value="PlsC"/>
    <property type="match status" value="1"/>
</dbReference>
<evidence type="ECO:0000256" key="2">
    <source>
        <dbReference type="ARBA" id="ARBA00005189"/>
    </source>
</evidence>
<dbReference type="EMBL" id="VDLU01000002">
    <property type="protein sequence ID" value="TNJ29209.1"/>
    <property type="molecule type" value="Genomic_DNA"/>
</dbReference>
<dbReference type="GO" id="GO:0004366">
    <property type="term" value="F:glycerol-3-phosphate O-acyltransferase activity"/>
    <property type="evidence" value="ECO:0007669"/>
    <property type="project" value="TreeGrafter"/>
</dbReference>
<evidence type="ECO:0000256" key="13">
    <source>
        <dbReference type="SAM" id="MobiDB-lite"/>
    </source>
</evidence>
<evidence type="ECO:0000313" key="16">
    <source>
        <dbReference type="EMBL" id="TNJ29209.1"/>
    </source>
</evidence>
<dbReference type="SUPFAM" id="SSF69593">
    <property type="entry name" value="Glycerol-3-phosphate (1)-acyltransferase"/>
    <property type="match status" value="1"/>
</dbReference>
<feature type="region of interest" description="Disordered" evidence="13">
    <location>
        <begin position="407"/>
        <end position="430"/>
    </location>
</feature>
<keyword evidence="8" id="KW-0443">Lipid metabolism</keyword>
<keyword evidence="4" id="KW-0444">Lipid biosynthesis</keyword>
<dbReference type="VEuPathDB" id="GiardiaDB:GMRT_11952"/>
<dbReference type="Proteomes" id="UP000315496">
    <property type="component" value="Chromosome 2"/>
</dbReference>
<dbReference type="Pfam" id="PF01553">
    <property type="entry name" value="Acyltransferase"/>
    <property type="match status" value="1"/>
</dbReference>
<evidence type="ECO:0000256" key="6">
    <source>
        <dbReference type="ARBA" id="ARBA00022692"/>
    </source>
</evidence>
<dbReference type="InterPro" id="IPR045252">
    <property type="entry name" value="LPCAT1-like"/>
</dbReference>
<evidence type="ECO:0000256" key="1">
    <source>
        <dbReference type="ARBA" id="ARBA00004370"/>
    </source>
</evidence>
<feature type="domain" description="Phospholipid/glycerol acyltransferase" evidence="15">
    <location>
        <begin position="192"/>
        <end position="304"/>
    </location>
</feature>
<dbReference type="InterPro" id="IPR002123">
    <property type="entry name" value="Plipid/glycerol_acylTrfase"/>
</dbReference>
<feature type="transmembrane region" description="Helical" evidence="14">
    <location>
        <begin position="129"/>
        <end position="151"/>
    </location>
</feature>
<organism evidence="16 17">
    <name type="scientific">Giardia muris</name>
    <dbReference type="NCBI Taxonomy" id="5742"/>
    <lineage>
        <taxon>Eukaryota</taxon>
        <taxon>Metamonada</taxon>
        <taxon>Diplomonadida</taxon>
        <taxon>Hexamitidae</taxon>
        <taxon>Giardiinae</taxon>
        <taxon>Giardia</taxon>
    </lineage>
</organism>
<comment type="caution">
    <text evidence="16">The sequence shown here is derived from an EMBL/GenBank/DDBJ whole genome shotgun (WGS) entry which is preliminary data.</text>
</comment>
<reference evidence="16 17" key="1">
    <citation type="submission" date="2019-05" db="EMBL/GenBank/DDBJ databases">
        <title>The compact genome of Giardia muris reveals important steps in the evolution of intestinal protozoan parasites.</title>
        <authorList>
            <person name="Xu F."/>
            <person name="Jimenez-Gonzalez A."/>
            <person name="Einarsson E."/>
            <person name="Astvaldsson A."/>
            <person name="Peirasmaki D."/>
            <person name="Eckmann L."/>
            <person name="Andersson J.O."/>
            <person name="Svard S.G."/>
            <person name="Jerlstrom-Hultqvist J."/>
        </authorList>
    </citation>
    <scope>NUCLEOTIDE SEQUENCE [LARGE SCALE GENOMIC DNA]</scope>
    <source>
        <strain evidence="16 17">Roberts-Thomson</strain>
    </source>
</reference>
<sequence>MGDHVAQGQVAQALVSLPSLHEALQDALSQCRYGTDFIVGKQSVSKLQRLVERRLLKDAREKSSPKREGLRPGLICEIVTNGVQAIAQDTFWECFETPYQRPWNWSFSLWVMWAIGCVIRYGILFPIRAVTFILMIVLSIALIMITSLLIPSKRLLFKVQRRIIQMAYAMTLFSIGAVVHVHGTIPETRTGQIYVANHTTLFDYIIVSAIKNVTTVGQRYDGLLGIIEEWILGCLQPLWFNRMDKDERKKVSDDIRKHVFSEEANLPLLLFPEGVLVNNRFAIMFKKSAFEIGAEVCPVAIKYNESLSPQAYWNSREKSFVSYLFSVMSSWALVVDVWFLPPEHIGPDETPEEFAERTKLNIARTAGLIPRSWDGYLKYITVSDRLQARKRLELMYDLGLVDHELNPREDESEPISDVSKQMPTPNVQLV</sequence>
<proteinExistence type="inferred from homology"/>
<feature type="transmembrane region" description="Helical" evidence="14">
    <location>
        <begin position="105"/>
        <end position="123"/>
    </location>
</feature>
<dbReference type="CDD" id="cd07991">
    <property type="entry name" value="LPLAT_LPCAT1-like"/>
    <property type="match status" value="1"/>
</dbReference>
<keyword evidence="12 16" id="KW-0012">Acyltransferase</keyword>
<dbReference type="OrthoDB" id="10051137at2759"/>
<evidence type="ECO:0000256" key="9">
    <source>
        <dbReference type="ARBA" id="ARBA00023136"/>
    </source>
</evidence>
<keyword evidence="17" id="KW-1185">Reference proteome</keyword>
<evidence type="ECO:0000256" key="12">
    <source>
        <dbReference type="ARBA" id="ARBA00023315"/>
    </source>
</evidence>
<evidence type="ECO:0000256" key="10">
    <source>
        <dbReference type="ARBA" id="ARBA00023209"/>
    </source>
</evidence>